<dbReference type="eggNOG" id="ENOG502SVM3">
    <property type="taxonomic scope" value="Eukaryota"/>
</dbReference>
<dbReference type="AlphaFoldDB" id="N1PSN4"/>
<evidence type="ECO:0000313" key="1">
    <source>
        <dbReference type="EMBL" id="EME45943.1"/>
    </source>
</evidence>
<organism evidence="1 2">
    <name type="scientific">Dothistroma septosporum (strain NZE10 / CBS 128990)</name>
    <name type="common">Red band needle blight fungus</name>
    <name type="synonym">Mycosphaerella pini</name>
    <dbReference type="NCBI Taxonomy" id="675120"/>
    <lineage>
        <taxon>Eukaryota</taxon>
        <taxon>Fungi</taxon>
        <taxon>Dikarya</taxon>
        <taxon>Ascomycota</taxon>
        <taxon>Pezizomycotina</taxon>
        <taxon>Dothideomycetes</taxon>
        <taxon>Dothideomycetidae</taxon>
        <taxon>Mycosphaerellales</taxon>
        <taxon>Mycosphaerellaceae</taxon>
        <taxon>Dothistroma</taxon>
    </lineage>
</organism>
<dbReference type="HOGENOM" id="CLU_1199793_0_0_1"/>
<keyword evidence="2" id="KW-1185">Reference proteome</keyword>
<sequence length="231" mass="26533">MLEPFLGQKSSAAAVNERQKRLYDIVYFAGRLSRIMRQAPDVVYYWPPTFKDEEFDPSRMECVNLKDMILKSPYEKKQVNGIDRAIVRDGVQSENTEAIVKVVCFPGVVAYRQYGGETGRKELKAEENRGSIREPEDVRRVREARRVRNGVEEVPDPNSHGFRSRVVCKSVVHLTWGKQRLLTREAGTSVHIDAAREGAAGMKKYEDDYAKYKELYDIAQARWAEDVELAE</sequence>
<protein>
    <submittedName>
        <fullName evidence="1">Uncharacterized protein</fullName>
    </submittedName>
</protein>
<dbReference type="Proteomes" id="UP000016933">
    <property type="component" value="Unassembled WGS sequence"/>
</dbReference>
<name>N1PSN4_DOTSN</name>
<evidence type="ECO:0000313" key="2">
    <source>
        <dbReference type="Proteomes" id="UP000016933"/>
    </source>
</evidence>
<dbReference type="OrthoDB" id="309640at2759"/>
<dbReference type="EMBL" id="KB446537">
    <property type="protein sequence ID" value="EME45943.1"/>
    <property type="molecule type" value="Genomic_DNA"/>
</dbReference>
<dbReference type="STRING" id="675120.N1PSN4"/>
<reference evidence="1 2" key="2">
    <citation type="journal article" date="2012" name="PLoS Pathog.">
        <title>Diverse lifestyles and strategies of plant pathogenesis encoded in the genomes of eighteen Dothideomycetes fungi.</title>
        <authorList>
            <person name="Ohm R.A."/>
            <person name="Feau N."/>
            <person name="Henrissat B."/>
            <person name="Schoch C.L."/>
            <person name="Horwitz B.A."/>
            <person name="Barry K.W."/>
            <person name="Condon B.J."/>
            <person name="Copeland A.C."/>
            <person name="Dhillon B."/>
            <person name="Glaser F."/>
            <person name="Hesse C.N."/>
            <person name="Kosti I."/>
            <person name="LaButti K."/>
            <person name="Lindquist E.A."/>
            <person name="Lucas S."/>
            <person name="Salamov A.A."/>
            <person name="Bradshaw R.E."/>
            <person name="Ciuffetti L."/>
            <person name="Hamelin R.C."/>
            <person name="Kema G.H.J."/>
            <person name="Lawrence C."/>
            <person name="Scott J.A."/>
            <person name="Spatafora J.W."/>
            <person name="Turgeon B.G."/>
            <person name="de Wit P.J.G.M."/>
            <person name="Zhong S."/>
            <person name="Goodwin S.B."/>
            <person name="Grigoriev I.V."/>
        </authorList>
    </citation>
    <scope>NUCLEOTIDE SEQUENCE [LARGE SCALE GENOMIC DNA]</scope>
    <source>
        <strain evidence="2">NZE10 / CBS 128990</strain>
    </source>
</reference>
<gene>
    <name evidence="1" type="ORF">DOTSEDRAFT_70074</name>
</gene>
<reference evidence="2" key="1">
    <citation type="journal article" date="2012" name="PLoS Genet.">
        <title>The genomes of the fungal plant pathogens Cladosporium fulvum and Dothistroma septosporum reveal adaptation to different hosts and lifestyles but also signatures of common ancestry.</title>
        <authorList>
            <person name="de Wit P.J.G.M."/>
            <person name="van der Burgt A."/>
            <person name="Oekmen B."/>
            <person name="Stergiopoulos I."/>
            <person name="Abd-Elsalam K.A."/>
            <person name="Aerts A.L."/>
            <person name="Bahkali A.H."/>
            <person name="Beenen H.G."/>
            <person name="Chettri P."/>
            <person name="Cox M.P."/>
            <person name="Datema E."/>
            <person name="de Vries R.P."/>
            <person name="Dhillon B."/>
            <person name="Ganley A.R."/>
            <person name="Griffiths S.A."/>
            <person name="Guo Y."/>
            <person name="Hamelin R.C."/>
            <person name="Henrissat B."/>
            <person name="Kabir M.S."/>
            <person name="Jashni M.K."/>
            <person name="Kema G."/>
            <person name="Klaubauf S."/>
            <person name="Lapidus A."/>
            <person name="Levasseur A."/>
            <person name="Lindquist E."/>
            <person name="Mehrabi R."/>
            <person name="Ohm R.A."/>
            <person name="Owen T.J."/>
            <person name="Salamov A."/>
            <person name="Schwelm A."/>
            <person name="Schijlen E."/>
            <person name="Sun H."/>
            <person name="van den Burg H.A."/>
            <person name="van Ham R.C.H.J."/>
            <person name="Zhang S."/>
            <person name="Goodwin S.B."/>
            <person name="Grigoriev I.V."/>
            <person name="Collemare J."/>
            <person name="Bradshaw R.E."/>
        </authorList>
    </citation>
    <scope>NUCLEOTIDE SEQUENCE [LARGE SCALE GENOMIC DNA]</scope>
    <source>
        <strain evidence="2">NZE10 / CBS 128990</strain>
    </source>
</reference>
<accession>N1PSN4</accession>
<proteinExistence type="predicted"/>